<keyword evidence="4 7" id="KW-0812">Transmembrane</keyword>
<reference evidence="9 10" key="2">
    <citation type="journal article" date="2014" name="FEMS Microbiol. Lett.">
        <title>Draft genomic DNA sequence of the facultatively methylotrophic bacterium Acidomonas methanolica type strain MB58.</title>
        <authorList>
            <person name="Higashiura N."/>
            <person name="Hadano H."/>
            <person name="Hirakawa H."/>
            <person name="Matsutani M."/>
            <person name="Takabe S."/>
            <person name="Matsushita K."/>
            <person name="Azuma Y."/>
        </authorList>
    </citation>
    <scope>NUCLEOTIDE SEQUENCE [LARGE SCALE GENOMIC DNA]</scope>
    <source>
        <strain evidence="9 10">MB58</strain>
    </source>
</reference>
<protein>
    <recommendedName>
        <fullName evidence="8">VTT domain-containing protein</fullName>
    </recommendedName>
</protein>
<keyword evidence="10" id="KW-1185">Reference proteome</keyword>
<proteinExistence type="inferred from homology"/>
<dbReference type="PANTHER" id="PTHR30353:SF15">
    <property type="entry name" value="INNER MEMBRANE PROTEIN YABI"/>
    <property type="match status" value="1"/>
</dbReference>
<evidence type="ECO:0000256" key="1">
    <source>
        <dbReference type="ARBA" id="ARBA00004651"/>
    </source>
</evidence>
<feature type="transmembrane region" description="Helical" evidence="7">
    <location>
        <begin position="144"/>
        <end position="167"/>
    </location>
</feature>
<evidence type="ECO:0000256" key="5">
    <source>
        <dbReference type="ARBA" id="ARBA00022989"/>
    </source>
</evidence>
<evidence type="ECO:0000313" key="9">
    <source>
        <dbReference type="EMBL" id="GAJ29374.1"/>
    </source>
</evidence>
<feature type="transmembrane region" description="Helical" evidence="7">
    <location>
        <begin position="179"/>
        <end position="197"/>
    </location>
</feature>
<reference evidence="10" key="1">
    <citation type="journal article" date="2014" name="FEMS Microbiol. Lett.">
        <title>Draft Genomic DNA Sequence of the Facultatively Methylotrophic Bacterium Acidomonas methanolica type strain MB58.</title>
        <authorList>
            <person name="Higashiura N."/>
            <person name="Hadano H."/>
            <person name="Hirakawa H."/>
            <person name="Matsutani M."/>
            <person name="Takabe S."/>
            <person name="Matsushita K."/>
            <person name="Azuma Y."/>
        </authorList>
    </citation>
    <scope>NUCLEOTIDE SEQUENCE [LARGE SCALE GENOMIC DNA]</scope>
    <source>
        <strain evidence="10">MB58</strain>
    </source>
</reference>
<evidence type="ECO:0000256" key="2">
    <source>
        <dbReference type="ARBA" id="ARBA00010792"/>
    </source>
</evidence>
<dbReference type="Pfam" id="PF09335">
    <property type="entry name" value="VTT_dom"/>
    <property type="match status" value="1"/>
</dbReference>
<dbReference type="InterPro" id="IPR032818">
    <property type="entry name" value="DedA-like"/>
</dbReference>
<evidence type="ECO:0000256" key="7">
    <source>
        <dbReference type="RuleBase" id="RU367016"/>
    </source>
</evidence>
<keyword evidence="3 7" id="KW-1003">Cell membrane</keyword>
<dbReference type="GO" id="GO:0005886">
    <property type="term" value="C:plasma membrane"/>
    <property type="evidence" value="ECO:0007669"/>
    <property type="project" value="UniProtKB-SubCell"/>
</dbReference>
<dbReference type="AlphaFoldDB" id="A0A023D5M4"/>
<dbReference type="EMBL" id="BAND01000060">
    <property type="protein sequence ID" value="GAJ29374.1"/>
    <property type="molecule type" value="Genomic_DNA"/>
</dbReference>
<keyword evidence="6 7" id="KW-0472">Membrane</keyword>
<evidence type="ECO:0000256" key="4">
    <source>
        <dbReference type="ARBA" id="ARBA00022692"/>
    </source>
</evidence>
<name>A0A023D5M4_ACIMT</name>
<evidence type="ECO:0000313" key="10">
    <source>
        <dbReference type="Proteomes" id="UP000019760"/>
    </source>
</evidence>
<sequence length="204" mass="22802">MPFRLSKRMSALWTTIRVTIEASWTSAAWWLKAFWIILGTFVLEDATTILAAMASAQGRLAVPLALGALYVGVAAGDCLLYAMGALGKHWHFWRRFLTLPKHEHGHKWFVRNVVRVVVVSRFIPGARLPLYTAAGFFAAPFKAFALSAVSATLVWTSLLFGVSLHVGTWMNAHLAEWRWVGMIGFMATILFVGRVIARFQTYSD</sequence>
<accession>A0A023D5M4</accession>
<evidence type="ECO:0000256" key="3">
    <source>
        <dbReference type="ARBA" id="ARBA00022475"/>
    </source>
</evidence>
<dbReference type="InterPro" id="IPR032816">
    <property type="entry name" value="VTT_dom"/>
</dbReference>
<dbReference type="PANTHER" id="PTHR30353">
    <property type="entry name" value="INNER MEMBRANE PROTEIN DEDA-RELATED"/>
    <property type="match status" value="1"/>
</dbReference>
<feature type="transmembrane region" description="Helical" evidence="7">
    <location>
        <begin position="60"/>
        <end position="87"/>
    </location>
</feature>
<organism evidence="9 10">
    <name type="scientific">Acidomonas methanolica NBRC 104435</name>
    <dbReference type="NCBI Taxonomy" id="1231351"/>
    <lineage>
        <taxon>Bacteria</taxon>
        <taxon>Pseudomonadati</taxon>
        <taxon>Pseudomonadota</taxon>
        <taxon>Alphaproteobacteria</taxon>
        <taxon>Acetobacterales</taxon>
        <taxon>Acetobacteraceae</taxon>
        <taxon>Acidomonas</taxon>
    </lineage>
</organism>
<dbReference type="Proteomes" id="UP000019760">
    <property type="component" value="Unassembled WGS sequence"/>
</dbReference>
<keyword evidence="5 7" id="KW-1133">Transmembrane helix</keyword>
<evidence type="ECO:0000259" key="8">
    <source>
        <dbReference type="Pfam" id="PF09335"/>
    </source>
</evidence>
<comment type="caution">
    <text evidence="9">The sequence shown here is derived from an EMBL/GenBank/DDBJ whole genome shotgun (WGS) entry which is preliminary data.</text>
</comment>
<comment type="subcellular location">
    <subcellularLocation>
        <location evidence="1 7">Cell membrane</location>
        <topology evidence="1 7">Multi-pass membrane protein</topology>
    </subcellularLocation>
</comment>
<comment type="similarity">
    <text evidence="2 7">Belongs to the DedA family.</text>
</comment>
<evidence type="ECO:0000256" key="6">
    <source>
        <dbReference type="ARBA" id="ARBA00023136"/>
    </source>
</evidence>
<feature type="domain" description="VTT" evidence="8">
    <location>
        <begin position="50"/>
        <end position="160"/>
    </location>
</feature>
<gene>
    <name evidence="9" type="ORF">Amme_060_010</name>
</gene>
<feature type="transmembrane region" description="Helical" evidence="7">
    <location>
        <begin position="33"/>
        <end position="54"/>
    </location>
</feature>